<evidence type="ECO:0008006" key="3">
    <source>
        <dbReference type="Google" id="ProtNLM"/>
    </source>
</evidence>
<feature type="region of interest" description="Disordered" evidence="1">
    <location>
        <begin position="668"/>
        <end position="732"/>
    </location>
</feature>
<proteinExistence type="predicted"/>
<feature type="compositionally biased region" description="Basic residues" evidence="1">
    <location>
        <begin position="503"/>
        <end position="516"/>
    </location>
</feature>
<feature type="region of interest" description="Disordered" evidence="1">
    <location>
        <begin position="749"/>
        <end position="769"/>
    </location>
</feature>
<name>A0A2N9F968_FAGSY</name>
<feature type="compositionally biased region" description="Basic residues" evidence="1">
    <location>
        <begin position="545"/>
        <end position="554"/>
    </location>
</feature>
<feature type="compositionally biased region" description="Polar residues" evidence="1">
    <location>
        <begin position="532"/>
        <end position="542"/>
    </location>
</feature>
<dbReference type="AlphaFoldDB" id="A0A2N9F968"/>
<reference evidence="2" key="1">
    <citation type="submission" date="2018-02" db="EMBL/GenBank/DDBJ databases">
        <authorList>
            <person name="Cohen D.B."/>
            <person name="Kent A.D."/>
        </authorList>
    </citation>
    <scope>NUCLEOTIDE SEQUENCE</scope>
</reference>
<accession>A0A2N9F968</accession>
<sequence>MSSSSRRAARNCEGTLTDEGDPSTSDAPSTPADRGGDGGGLSSASMASKPLEEVLGQPMLDPWYRSEEWFPFILENPQPPPTDWEWLVRKEDVAADTAWEFANEGFCDLLEQADPTEIELSPEELKVEAALADYIGRKNTSLGTQAARFMAWPDHFMREKDASIRRAVFVVYWLSKCVFGELSTYFVKPLYFRLAVKITTGLLTTFNSSIVHTFLWEHASEYLSNGRKPYEARNKFATMVAKVAACFGGFKKDVPAVYRWVGCKFYDHSYALSPENMRSLAYLSATNVGWLPILSSGKFQFTTYCAHRVRRQFGFDQEVTTVIRVVADEIPTINSFIKARAFAYWSSVAPQVVVPSGDRVDIYTTGGLNKESRELHCKLSDYCATAGLRLTTQGHEGIVCPKDMAAGLEGHRLGISMPIRLRIILRIWVVTTGMHNYWRELTAATVEFRNGGKEVWHQDKLKWMTFGYHHPPLWLKKHPNIPAPKKVASSKGRRTAPIDASPVKKKKKATKAKKRGLVIQEPLVQGPLSEGGSVSQGVSTPVSKRPVRKTRAGKKTSTSPPSSSLATSTAACKTTRDIVYSERRPTHFITATNASSREENAMAEATIDEETVSMDELVAAEAVFDGISTASVSNTRSVERASEGHAAVKLVTSAVRGVETEVIAITSSCGTTQGNPSKSDSRTDSVLFDSSPSTHCYTRRVPQRSRVSTDSKKTPSATLMVSTPSSRLHKSSDTAFPPAVIVAMVSTTATVQEERPTPTAAEETSGDGDVPLHISDILEGQVFEDTPVGETLVAGTNSVTGVT</sequence>
<feature type="region of interest" description="Disordered" evidence="1">
    <location>
        <begin position="1"/>
        <end position="47"/>
    </location>
</feature>
<evidence type="ECO:0000313" key="2">
    <source>
        <dbReference type="EMBL" id="SPC83645.1"/>
    </source>
</evidence>
<organism evidence="2">
    <name type="scientific">Fagus sylvatica</name>
    <name type="common">Beechnut</name>
    <dbReference type="NCBI Taxonomy" id="28930"/>
    <lineage>
        <taxon>Eukaryota</taxon>
        <taxon>Viridiplantae</taxon>
        <taxon>Streptophyta</taxon>
        <taxon>Embryophyta</taxon>
        <taxon>Tracheophyta</taxon>
        <taxon>Spermatophyta</taxon>
        <taxon>Magnoliopsida</taxon>
        <taxon>eudicotyledons</taxon>
        <taxon>Gunneridae</taxon>
        <taxon>Pentapetalae</taxon>
        <taxon>rosids</taxon>
        <taxon>fabids</taxon>
        <taxon>Fagales</taxon>
        <taxon>Fagaceae</taxon>
        <taxon>Fagus</taxon>
    </lineage>
</organism>
<feature type="compositionally biased region" description="Low complexity" evidence="1">
    <location>
        <begin position="555"/>
        <end position="570"/>
    </location>
</feature>
<feature type="compositionally biased region" description="Polar residues" evidence="1">
    <location>
        <begin position="714"/>
        <end position="726"/>
    </location>
</feature>
<gene>
    <name evidence="2" type="ORF">FSB_LOCUS11527</name>
</gene>
<feature type="region of interest" description="Disordered" evidence="1">
    <location>
        <begin position="477"/>
        <end position="570"/>
    </location>
</feature>
<protein>
    <recommendedName>
        <fullName evidence="3">Aminotransferase-like plant mobile domain-containing protein</fullName>
    </recommendedName>
</protein>
<evidence type="ECO:0000256" key="1">
    <source>
        <dbReference type="SAM" id="MobiDB-lite"/>
    </source>
</evidence>
<feature type="compositionally biased region" description="Polar residues" evidence="1">
    <location>
        <begin position="668"/>
        <end position="678"/>
    </location>
</feature>
<dbReference type="EMBL" id="OIVN01000661">
    <property type="protein sequence ID" value="SPC83645.1"/>
    <property type="molecule type" value="Genomic_DNA"/>
</dbReference>